<dbReference type="VEuPathDB" id="FungiDB:ASPGLDRAFT_30717"/>
<keyword evidence="2" id="KW-1185">Reference proteome</keyword>
<protein>
    <submittedName>
        <fullName evidence="1">Uncharacterized protein</fullName>
    </submittedName>
</protein>
<proteinExistence type="predicted"/>
<dbReference type="GeneID" id="34460228"/>
<dbReference type="RefSeq" id="XP_022405646.1">
    <property type="nucleotide sequence ID" value="XM_022543967.1"/>
</dbReference>
<reference evidence="2" key="1">
    <citation type="journal article" date="2017" name="Genome Biol.">
        <title>Comparative genomics reveals high biological diversity and specific adaptations in the industrially and medically important fungal genus Aspergillus.</title>
        <authorList>
            <person name="de Vries R.P."/>
            <person name="Riley R."/>
            <person name="Wiebenga A."/>
            <person name="Aguilar-Osorio G."/>
            <person name="Amillis S."/>
            <person name="Uchima C.A."/>
            <person name="Anderluh G."/>
            <person name="Asadollahi M."/>
            <person name="Askin M."/>
            <person name="Barry K."/>
            <person name="Battaglia E."/>
            <person name="Bayram O."/>
            <person name="Benocci T."/>
            <person name="Braus-Stromeyer S.A."/>
            <person name="Caldana C."/>
            <person name="Canovas D."/>
            <person name="Cerqueira G.C."/>
            <person name="Chen F."/>
            <person name="Chen W."/>
            <person name="Choi C."/>
            <person name="Clum A."/>
            <person name="Dos Santos R.A."/>
            <person name="Damasio A.R."/>
            <person name="Diallinas G."/>
            <person name="Emri T."/>
            <person name="Fekete E."/>
            <person name="Flipphi M."/>
            <person name="Freyberg S."/>
            <person name="Gallo A."/>
            <person name="Gournas C."/>
            <person name="Habgood R."/>
            <person name="Hainaut M."/>
            <person name="Harispe M.L."/>
            <person name="Henrissat B."/>
            <person name="Hilden K.S."/>
            <person name="Hope R."/>
            <person name="Hossain A."/>
            <person name="Karabika E."/>
            <person name="Karaffa L."/>
            <person name="Karanyi Z."/>
            <person name="Krasevec N."/>
            <person name="Kuo A."/>
            <person name="Kusch H."/>
            <person name="LaButti K."/>
            <person name="Lagendijk E.L."/>
            <person name="Lapidus A."/>
            <person name="Levasseur A."/>
            <person name="Lindquist E."/>
            <person name="Lipzen A."/>
            <person name="Logrieco A.F."/>
            <person name="MacCabe A."/>
            <person name="Maekelae M.R."/>
            <person name="Malavazi I."/>
            <person name="Melin P."/>
            <person name="Meyer V."/>
            <person name="Mielnichuk N."/>
            <person name="Miskei M."/>
            <person name="Molnar A.P."/>
            <person name="Mule G."/>
            <person name="Ngan C.Y."/>
            <person name="Orejas M."/>
            <person name="Orosz E."/>
            <person name="Ouedraogo J.P."/>
            <person name="Overkamp K.M."/>
            <person name="Park H.-S."/>
            <person name="Perrone G."/>
            <person name="Piumi F."/>
            <person name="Punt P.J."/>
            <person name="Ram A.F."/>
            <person name="Ramon A."/>
            <person name="Rauscher S."/>
            <person name="Record E."/>
            <person name="Riano-Pachon D.M."/>
            <person name="Robert V."/>
            <person name="Roehrig J."/>
            <person name="Ruller R."/>
            <person name="Salamov A."/>
            <person name="Salih N.S."/>
            <person name="Samson R.A."/>
            <person name="Sandor E."/>
            <person name="Sanguinetti M."/>
            <person name="Schuetze T."/>
            <person name="Sepcic K."/>
            <person name="Shelest E."/>
            <person name="Sherlock G."/>
            <person name="Sophianopoulou V."/>
            <person name="Squina F.M."/>
            <person name="Sun H."/>
            <person name="Susca A."/>
            <person name="Todd R.B."/>
            <person name="Tsang A."/>
            <person name="Unkles S.E."/>
            <person name="van de Wiele N."/>
            <person name="van Rossen-Uffink D."/>
            <person name="Oliveira J.V."/>
            <person name="Vesth T.C."/>
            <person name="Visser J."/>
            <person name="Yu J.-H."/>
            <person name="Zhou M."/>
            <person name="Andersen M.R."/>
            <person name="Archer D.B."/>
            <person name="Baker S.E."/>
            <person name="Benoit I."/>
            <person name="Brakhage A.A."/>
            <person name="Braus G.H."/>
            <person name="Fischer R."/>
            <person name="Frisvad J.C."/>
            <person name="Goldman G.H."/>
            <person name="Houbraken J."/>
            <person name="Oakley B."/>
            <person name="Pocsi I."/>
            <person name="Scazzocchio C."/>
            <person name="Seiboth B."/>
            <person name="vanKuyk P.A."/>
            <person name="Wortman J."/>
            <person name="Dyer P.S."/>
            <person name="Grigoriev I.V."/>
        </authorList>
    </citation>
    <scope>NUCLEOTIDE SEQUENCE [LARGE SCALE GENOMIC DNA]</scope>
    <source>
        <strain evidence="2">CBS 516.65</strain>
    </source>
</reference>
<dbReference type="Proteomes" id="UP000184300">
    <property type="component" value="Unassembled WGS sequence"/>
</dbReference>
<gene>
    <name evidence="1" type="ORF">ASPGLDRAFT_30717</name>
</gene>
<evidence type="ECO:0000313" key="2">
    <source>
        <dbReference type="Proteomes" id="UP000184300"/>
    </source>
</evidence>
<dbReference type="EMBL" id="KV878888">
    <property type="protein sequence ID" value="OJJ88984.1"/>
    <property type="molecule type" value="Genomic_DNA"/>
</dbReference>
<sequence length="109" mass="12483">MAQMKVRQLRQESLETSMYEYMVGEESEQLQASRRFEGIWKLEARPFWVIFLVALGCSLASSNPPRLKRSQCGLGCLGEDDFDPVRVHADIVDKKRTAAFTISQEEANR</sequence>
<accession>A0A1L9VYI3</accession>
<organism evidence="1 2">
    <name type="scientific">Aspergillus glaucus CBS 516.65</name>
    <dbReference type="NCBI Taxonomy" id="1160497"/>
    <lineage>
        <taxon>Eukaryota</taxon>
        <taxon>Fungi</taxon>
        <taxon>Dikarya</taxon>
        <taxon>Ascomycota</taxon>
        <taxon>Pezizomycotina</taxon>
        <taxon>Eurotiomycetes</taxon>
        <taxon>Eurotiomycetidae</taxon>
        <taxon>Eurotiales</taxon>
        <taxon>Aspergillaceae</taxon>
        <taxon>Aspergillus</taxon>
        <taxon>Aspergillus subgen. Aspergillus</taxon>
    </lineage>
</organism>
<dbReference type="AlphaFoldDB" id="A0A1L9VYI3"/>
<name>A0A1L9VYI3_ASPGL</name>
<evidence type="ECO:0000313" key="1">
    <source>
        <dbReference type="EMBL" id="OJJ88984.1"/>
    </source>
</evidence>